<keyword evidence="1" id="KW-0175">Coiled coil</keyword>
<organism evidence="3">
    <name type="scientific">Leptolyngbya sp. NK1-12</name>
    <dbReference type="NCBI Taxonomy" id="2547451"/>
    <lineage>
        <taxon>Bacteria</taxon>
        <taxon>Bacillati</taxon>
        <taxon>Cyanobacteriota</taxon>
        <taxon>Cyanophyceae</taxon>
        <taxon>Leptolyngbyales</taxon>
        <taxon>Leptolyngbyaceae</taxon>
        <taxon>Leptolyngbya group</taxon>
        <taxon>Leptolyngbya</taxon>
    </lineage>
</organism>
<name>A0AA96WFX0_9CYAN</name>
<accession>A0AA96WFX0</accession>
<feature type="transmembrane region" description="Helical" evidence="2">
    <location>
        <begin position="40"/>
        <end position="61"/>
    </location>
</feature>
<protein>
    <submittedName>
        <fullName evidence="3">Uncharacterized protein</fullName>
    </submittedName>
</protein>
<sequence length="148" mass="17237">MFQWGFKDSIVNGLLDSLLTPVQDWLSQYPTLLWLAMHPLWLLGTILLLLFLLSGLLRAIARVTEKLWLWLLMFPVTLVRWLWQGTLFLLSRPFSGKSLPQSSFVNPPALETPDRLTEVLNRLESLRQEQNELLQEVKVLLAKEQKKE</sequence>
<evidence type="ECO:0000313" key="3">
    <source>
        <dbReference type="EMBL" id="WNZ25402.1"/>
    </source>
</evidence>
<dbReference type="RefSeq" id="WP_316431547.1">
    <property type="nucleotide sequence ID" value="NZ_CP053586.1"/>
</dbReference>
<keyword evidence="2" id="KW-0472">Membrane</keyword>
<keyword evidence="2" id="KW-1133">Transmembrane helix</keyword>
<gene>
    <name evidence="3" type="ORF">HJG54_22810</name>
</gene>
<evidence type="ECO:0000256" key="1">
    <source>
        <dbReference type="SAM" id="Coils"/>
    </source>
</evidence>
<dbReference type="EMBL" id="CP053586">
    <property type="protein sequence ID" value="WNZ25402.1"/>
    <property type="molecule type" value="Genomic_DNA"/>
</dbReference>
<reference evidence="3" key="1">
    <citation type="submission" date="2020-05" db="EMBL/GenBank/DDBJ databases">
        <authorList>
            <person name="Zhu T."/>
            <person name="Keshari N."/>
            <person name="Lu X."/>
        </authorList>
    </citation>
    <scope>NUCLEOTIDE SEQUENCE</scope>
    <source>
        <strain evidence="3">NK1-12</strain>
    </source>
</reference>
<proteinExistence type="predicted"/>
<keyword evidence="2" id="KW-0812">Transmembrane</keyword>
<feature type="coiled-coil region" evidence="1">
    <location>
        <begin position="116"/>
        <end position="147"/>
    </location>
</feature>
<evidence type="ECO:0000256" key="2">
    <source>
        <dbReference type="SAM" id="Phobius"/>
    </source>
</evidence>
<dbReference type="AlphaFoldDB" id="A0AA96WFX0"/>
<feature type="transmembrane region" description="Helical" evidence="2">
    <location>
        <begin position="67"/>
        <end position="90"/>
    </location>
</feature>